<dbReference type="InterPro" id="IPR036770">
    <property type="entry name" value="Ankyrin_rpt-contain_sf"/>
</dbReference>
<evidence type="ECO:0000259" key="11">
    <source>
        <dbReference type="PROSITE" id="PS50011"/>
    </source>
</evidence>
<dbReference type="PROSITE" id="PS50011">
    <property type="entry name" value="PROTEIN_KINASE_DOM"/>
    <property type="match status" value="1"/>
</dbReference>
<dbReference type="PRINTS" id="PR01415">
    <property type="entry name" value="ANKYRIN"/>
</dbReference>
<feature type="compositionally biased region" description="Acidic residues" evidence="8">
    <location>
        <begin position="66"/>
        <end position="93"/>
    </location>
</feature>
<evidence type="ECO:0000256" key="3">
    <source>
        <dbReference type="ARBA" id="ARBA00022741"/>
    </source>
</evidence>
<keyword evidence="3 7" id="KW-0547">Nucleotide-binding</keyword>
<proteinExistence type="predicted"/>
<feature type="repeat" description="ANK" evidence="6">
    <location>
        <begin position="472"/>
        <end position="504"/>
    </location>
</feature>
<dbReference type="SUPFAM" id="SSF48403">
    <property type="entry name" value="Ankyrin repeat"/>
    <property type="match status" value="2"/>
</dbReference>
<keyword evidence="10" id="KW-0732">Signal</keyword>
<evidence type="ECO:0000256" key="6">
    <source>
        <dbReference type="PROSITE-ProRule" id="PRU00023"/>
    </source>
</evidence>
<dbReference type="FunFam" id="1.10.510.10:FF:000026">
    <property type="entry name" value="Calcium/calmodulin-dependent protein kinase type 1"/>
    <property type="match status" value="1"/>
</dbReference>
<dbReference type="SMART" id="SM00248">
    <property type="entry name" value="ANK"/>
    <property type="match status" value="9"/>
</dbReference>
<comment type="caution">
    <text evidence="12">The sequence shown here is derived from an EMBL/GenBank/DDBJ whole genome shotgun (WGS) entry which is preliminary data.</text>
</comment>
<gene>
    <name evidence="12" type="ORF">CcCBS67573_g00586</name>
</gene>
<evidence type="ECO:0000256" key="1">
    <source>
        <dbReference type="ARBA" id="ARBA00022527"/>
    </source>
</evidence>
<evidence type="ECO:0000256" key="4">
    <source>
        <dbReference type="ARBA" id="ARBA00022777"/>
    </source>
</evidence>
<keyword evidence="4" id="KW-0418">Kinase</keyword>
<dbReference type="STRING" id="246404.A0A507FRH3"/>
<dbReference type="GO" id="GO:0005524">
    <property type="term" value="F:ATP binding"/>
    <property type="evidence" value="ECO:0007669"/>
    <property type="project" value="UniProtKB-UniRule"/>
</dbReference>
<dbReference type="PROSITE" id="PS00108">
    <property type="entry name" value="PROTEIN_KINASE_ST"/>
    <property type="match status" value="1"/>
</dbReference>
<dbReference type="PROSITE" id="PS50088">
    <property type="entry name" value="ANK_REPEAT"/>
    <property type="match status" value="5"/>
</dbReference>
<feature type="repeat" description="ANK" evidence="6">
    <location>
        <begin position="255"/>
        <end position="287"/>
    </location>
</feature>
<evidence type="ECO:0000256" key="7">
    <source>
        <dbReference type="PROSITE-ProRule" id="PRU10141"/>
    </source>
</evidence>
<dbReference type="GO" id="GO:0004674">
    <property type="term" value="F:protein serine/threonine kinase activity"/>
    <property type="evidence" value="ECO:0007669"/>
    <property type="project" value="UniProtKB-KW"/>
</dbReference>
<evidence type="ECO:0000256" key="5">
    <source>
        <dbReference type="ARBA" id="ARBA00022840"/>
    </source>
</evidence>
<keyword evidence="5 7" id="KW-0067">ATP-binding</keyword>
<feature type="signal peptide" evidence="10">
    <location>
        <begin position="1"/>
        <end position="20"/>
    </location>
</feature>
<dbReference type="Proteomes" id="UP000320333">
    <property type="component" value="Unassembled WGS sequence"/>
</dbReference>
<dbReference type="Gene3D" id="1.25.40.20">
    <property type="entry name" value="Ankyrin repeat-containing domain"/>
    <property type="match status" value="4"/>
</dbReference>
<keyword evidence="1" id="KW-0723">Serine/threonine-protein kinase</keyword>
<evidence type="ECO:0000256" key="10">
    <source>
        <dbReference type="SAM" id="SignalP"/>
    </source>
</evidence>
<dbReference type="OrthoDB" id="341259at2759"/>
<sequence>MTGLFVIMFCVILALAVCLAVVHVLVSYCNFAEEEAEWQRDLNKARQEGTALLHNFNETDHLSDVDTADFDEDDDDDDEPGELLSEDEEDEDFSNTPTGHASAVANTYTHTPLTFQQNPVMGVAGHQAAHNLNGHLAHPRHQLVRRDSGQCDDHDMNCLHFFALSNEHAEHIPGLIARELESQRRFNEMKLGGGKAEPNKRITKRKPIAHTQYFVSLGGTYKATSTTTLLHHPTLLEPDLCRSYPLDINARVKQHLLTPLHFAAMNASADFVLTLVKNGAQVNAVDQHGRTPLRLACNSRRADVVRVLLSTEGCVDLPDSEGVTALRSAVFRSDTDSLRAYIQARRHALLVPLEGGAEGDTDTGIHALHVAASFGAIDMLSLLVQEAQVQLDARDALGRTALMYAATKGKWEAVEHLLTVSSTSGRADPNAMDGHGWTALHYAAVATKSDPIKTIDILVAHGALVDAKELRYALTPLHMAAKSGHVDILNSLIEYGADATSRTSDNRTCLCFAAYGSHLDCITALVEKCPSAIRPSAVRERNECYSTNLDQCLRILTHLPFAFLEFAWSILFGFRPCLDLTSCLYKPATPSSTLSPLHLAIRAKDDSVKVVNMLFKAGADINAGIPIEVGSEWFSFLKMSTVTLLSYLQGTASLLDQEHAENEEYKLLYVHPLCFALAFGNADVALRLLQHPTQTCQAGLFQTITILVLAVFMMRLDVALRILFKTPAGIFLLVSCVGMAVLHMCRFMIPAVDAALLREVWTACGGPQSETLTDAMNFLGKLLRKDKASDDSSPRSGIGKKSDRSPTRTTPNSSSTQSPQQQQAQQRRFADLYKVKKLIGEGSFATVHLVERKADNVQFAAKFIGKFRRKKRVDEKKQMAEVSILTKVRHRNLIGLVDFFETDEHLILVMDLATGGELFTQIEERGSFTEKDAAEIMRQLLEAVDYLHALGIAHRDLKPENVLLKVKDPASDIVITDFGLSRIVDEDDHILHTTCGSPLYVAPEILSRRGYGRPVDLWSLGVITYILLCGYAPFWGEDQPALFEEIVACRYAFEDEDWGQISESAKDLISKLLTVDPEKRLTAAEALKHPWLDVDREVDILPTVKKNLASRRLGKATNAIRVVNRLKLGMRNSKQHISGEKAPIDNENIR</sequence>
<dbReference type="CDD" id="cd05117">
    <property type="entry name" value="STKc_CAMK"/>
    <property type="match status" value="1"/>
</dbReference>
<dbReference type="PROSITE" id="PS00107">
    <property type="entry name" value="PROTEIN_KINASE_ATP"/>
    <property type="match status" value="1"/>
</dbReference>
<feature type="chain" id="PRO_5021273686" description="Protein kinase domain-containing protein" evidence="10">
    <location>
        <begin position="21"/>
        <end position="1150"/>
    </location>
</feature>
<dbReference type="InterPro" id="IPR002110">
    <property type="entry name" value="Ankyrin_rpt"/>
</dbReference>
<keyword evidence="9" id="KW-1133">Transmembrane helix</keyword>
<evidence type="ECO:0000256" key="2">
    <source>
        <dbReference type="ARBA" id="ARBA00022679"/>
    </source>
</evidence>
<dbReference type="AlphaFoldDB" id="A0A507FRH3"/>
<dbReference type="Gene3D" id="3.30.200.20">
    <property type="entry name" value="Phosphorylase Kinase, domain 1"/>
    <property type="match status" value="1"/>
</dbReference>
<reference evidence="12 13" key="1">
    <citation type="journal article" date="2019" name="Sci. Rep.">
        <title>Comparative genomics of chytrid fungi reveal insights into the obligate biotrophic and pathogenic lifestyle of Synchytrium endobioticum.</title>
        <authorList>
            <person name="van de Vossenberg B.T.L.H."/>
            <person name="Warris S."/>
            <person name="Nguyen H.D.T."/>
            <person name="van Gent-Pelzer M.P.E."/>
            <person name="Joly D.L."/>
            <person name="van de Geest H.C."/>
            <person name="Bonants P.J.M."/>
            <person name="Smith D.S."/>
            <person name="Levesque C.A."/>
            <person name="van der Lee T.A.J."/>
        </authorList>
    </citation>
    <scope>NUCLEOTIDE SEQUENCE [LARGE SCALE GENOMIC DNA]</scope>
    <source>
        <strain evidence="12 13">CBS 675.73</strain>
    </source>
</reference>
<dbReference type="EMBL" id="QEAP01000008">
    <property type="protein sequence ID" value="TPX78115.1"/>
    <property type="molecule type" value="Genomic_DNA"/>
</dbReference>
<feature type="repeat" description="ANK" evidence="6">
    <location>
        <begin position="592"/>
        <end position="623"/>
    </location>
</feature>
<accession>A0A507FRH3</accession>
<dbReference type="Pfam" id="PF00069">
    <property type="entry name" value="Pkinase"/>
    <property type="match status" value="1"/>
</dbReference>
<feature type="transmembrane region" description="Helical" evidence="9">
    <location>
        <begin position="698"/>
        <end position="716"/>
    </location>
</feature>
<dbReference type="Pfam" id="PF12796">
    <property type="entry name" value="Ank_2"/>
    <property type="match status" value="2"/>
</dbReference>
<dbReference type="Gene3D" id="1.10.510.10">
    <property type="entry name" value="Transferase(Phosphotransferase) domain 1"/>
    <property type="match status" value="1"/>
</dbReference>
<evidence type="ECO:0000256" key="8">
    <source>
        <dbReference type="SAM" id="MobiDB-lite"/>
    </source>
</evidence>
<dbReference type="SMART" id="SM00220">
    <property type="entry name" value="S_TKc"/>
    <property type="match status" value="1"/>
</dbReference>
<feature type="region of interest" description="Disordered" evidence="8">
    <location>
        <begin position="63"/>
        <end position="102"/>
    </location>
</feature>
<dbReference type="PROSITE" id="PS50297">
    <property type="entry name" value="ANK_REP_REGION"/>
    <property type="match status" value="5"/>
</dbReference>
<evidence type="ECO:0000256" key="9">
    <source>
        <dbReference type="SAM" id="Phobius"/>
    </source>
</evidence>
<feature type="region of interest" description="Disordered" evidence="8">
    <location>
        <begin position="786"/>
        <end position="826"/>
    </location>
</feature>
<dbReference type="Pfam" id="PF00023">
    <property type="entry name" value="Ank"/>
    <property type="match status" value="1"/>
</dbReference>
<keyword evidence="13" id="KW-1185">Reference proteome</keyword>
<dbReference type="InterPro" id="IPR000719">
    <property type="entry name" value="Prot_kinase_dom"/>
</dbReference>
<feature type="transmembrane region" description="Helical" evidence="9">
    <location>
        <begin position="728"/>
        <end position="749"/>
    </location>
</feature>
<keyword evidence="6" id="KW-0040">ANK repeat</keyword>
<feature type="repeat" description="ANK" evidence="6">
    <location>
        <begin position="288"/>
        <end position="320"/>
    </location>
</feature>
<dbReference type="PANTHER" id="PTHR24347">
    <property type="entry name" value="SERINE/THREONINE-PROTEIN KINASE"/>
    <property type="match status" value="1"/>
</dbReference>
<name>A0A507FRH3_9FUNG</name>
<organism evidence="12 13">
    <name type="scientific">Chytriomyces confervae</name>
    <dbReference type="NCBI Taxonomy" id="246404"/>
    <lineage>
        <taxon>Eukaryota</taxon>
        <taxon>Fungi</taxon>
        <taxon>Fungi incertae sedis</taxon>
        <taxon>Chytridiomycota</taxon>
        <taxon>Chytridiomycota incertae sedis</taxon>
        <taxon>Chytridiomycetes</taxon>
        <taxon>Chytridiales</taxon>
        <taxon>Chytriomycetaceae</taxon>
        <taxon>Chytriomyces</taxon>
    </lineage>
</organism>
<keyword evidence="9" id="KW-0472">Membrane</keyword>
<dbReference type="InterPro" id="IPR011009">
    <property type="entry name" value="Kinase-like_dom_sf"/>
</dbReference>
<feature type="compositionally biased region" description="Low complexity" evidence="8">
    <location>
        <begin position="807"/>
        <end position="826"/>
    </location>
</feature>
<dbReference type="SUPFAM" id="SSF56112">
    <property type="entry name" value="Protein kinase-like (PK-like)"/>
    <property type="match status" value="1"/>
</dbReference>
<feature type="repeat" description="ANK" evidence="6">
    <location>
        <begin position="435"/>
        <end position="470"/>
    </location>
</feature>
<feature type="domain" description="Protein kinase" evidence="11">
    <location>
        <begin position="833"/>
        <end position="1092"/>
    </location>
</feature>
<feature type="binding site" evidence="7">
    <location>
        <position position="866"/>
    </location>
    <ligand>
        <name>ATP</name>
        <dbReference type="ChEBI" id="CHEBI:30616"/>
    </ligand>
</feature>
<evidence type="ECO:0000313" key="12">
    <source>
        <dbReference type="EMBL" id="TPX78115.1"/>
    </source>
</evidence>
<dbReference type="InterPro" id="IPR008271">
    <property type="entry name" value="Ser/Thr_kinase_AS"/>
</dbReference>
<dbReference type="Pfam" id="PF13637">
    <property type="entry name" value="Ank_4"/>
    <property type="match status" value="1"/>
</dbReference>
<dbReference type="InterPro" id="IPR017441">
    <property type="entry name" value="Protein_kinase_ATP_BS"/>
</dbReference>
<keyword evidence="2" id="KW-0808">Transferase</keyword>
<keyword evidence="9" id="KW-0812">Transmembrane</keyword>
<evidence type="ECO:0000313" key="13">
    <source>
        <dbReference type="Proteomes" id="UP000320333"/>
    </source>
</evidence>
<protein>
    <recommendedName>
        <fullName evidence="11">Protein kinase domain-containing protein</fullName>
    </recommendedName>
</protein>